<name>A0A1Q4VCG9_9ACTN</name>
<dbReference type="EMBL" id="LFBV01000001">
    <property type="protein sequence ID" value="OKH95545.1"/>
    <property type="molecule type" value="Genomic_DNA"/>
</dbReference>
<dbReference type="Gene3D" id="1.10.132.100">
    <property type="match status" value="1"/>
</dbReference>
<evidence type="ECO:0000256" key="1">
    <source>
        <dbReference type="SAM" id="MobiDB-lite"/>
    </source>
</evidence>
<gene>
    <name evidence="2" type="ORF">AB852_01620</name>
</gene>
<keyword evidence="3" id="KW-1185">Reference proteome</keyword>
<evidence type="ECO:0000313" key="3">
    <source>
        <dbReference type="Proteomes" id="UP000186455"/>
    </source>
</evidence>
<dbReference type="STRING" id="1048205.AB852_01620"/>
<reference evidence="2 3" key="1">
    <citation type="submission" date="2015-06" db="EMBL/GenBank/DDBJ databases">
        <title>Cloning and characterization of the uncialamcin biosynthetic gene cluster.</title>
        <authorList>
            <person name="Yan X."/>
            <person name="Huang T."/>
            <person name="Ge H."/>
            <person name="Shen B."/>
        </authorList>
    </citation>
    <scope>NUCLEOTIDE SEQUENCE [LARGE SCALE GENOMIC DNA]</scope>
    <source>
        <strain evidence="2 3">DCA2648</strain>
    </source>
</reference>
<sequence>MFNLVDEPWLRASRAAEVDKSGSGAGIPYETGLSELLLHANKFRDLVVDLPTQKPAVLRQLLLPIVVSALGWPKDAGAWTGMFEAGEFTEEERGRLATYLDEHRHRFDLFDAVDPFAQVAGLRTAKDETKGSALLVATAATGNNVPLFSSRSEGDPLELTPAQAAHWLLHTQCWDTAAIKTGVVGDPKVKAGKTTGNPTGPLGQLGVIMPIGRSLYETLLLNIPHGRVALKEDLPQWLRRATEGETDEPPSCATPVWQQRAPRGLLDAWTWQSRRVRLIPEETSRGTRVTRVVVAAGDRLLVNPDLEPHTAWDSRPPAGRGSAKGAKDAEVSSLRPRRHRPGRAAWRGLEALLAVGRAGEEREATATRAGFRTSDLLNSLAEAGEEMDSAYPLQIELTGVMYGNQSAVIEDVFFDEIPLPVTALDQDGIVYGALLSAVGQAEQLATAVNHLSGDLRRAAGSDPIPWDKGQRPGDTLLHALDPVVRRLLAGLQAAGDDFDLVRRGLEAWEHKAGRATWRVAEQVFATAAPGTFAGRKVVKDGKEQIYRLSTAEAAFRRRLNEILTLASGPRRTG</sequence>
<dbReference type="Pfam" id="PF09481">
    <property type="entry name" value="CRISPR_Cse1"/>
    <property type="match status" value="1"/>
</dbReference>
<dbReference type="NCBIfam" id="TIGR02547">
    <property type="entry name" value="casA_cse1"/>
    <property type="match status" value="1"/>
</dbReference>
<proteinExistence type="predicted"/>
<dbReference type="InterPro" id="IPR013381">
    <property type="entry name" value="CRISPR-assoc_prot_Cse1"/>
</dbReference>
<dbReference type="CDD" id="cd09729">
    <property type="entry name" value="Cse1_I-E"/>
    <property type="match status" value="1"/>
</dbReference>
<evidence type="ECO:0000313" key="2">
    <source>
        <dbReference type="EMBL" id="OKH95545.1"/>
    </source>
</evidence>
<protein>
    <submittedName>
        <fullName evidence="2">CRISPR-associated protein Cse1</fullName>
    </submittedName>
</protein>
<comment type="caution">
    <text evidence="2">The sequence shown here is derived from an EMBL/GenBank/DDBJ whole genome shotgun (WGS) entry which is preliminary data.</text>
</comment>
<accession>A0A1Q4VCG9</accession>
<dbReference type="AlphaFoldDB" id="A0A1Q4VCG9"/>
<feature type="region of interest" description="Disordered" evidence="1">
    <location>
        <begin position="305"/>
        <end position="339"/>
    </location>
</feature>
<organism evidence="2 3">
    <name type="scientific">Streptomyces uncialis</name>
    <dbReference type="NCBI Taxonomy" id="1048205"/>
    <lineage>
        <taxon>Bacteria</taxon>
        <taxon>Bacillati</taxon>
        <taxon>Actinomycetota</taxon>
        <taxon>Actinomycetes</taxon>
        <taxon>Kitasatosporales</taxon>
        <taxon>Streptomycetaceae</taxon>
        <taxon>Streptomyces</taxon>
    </lineage>
</organism>
<dbReference type="Proteomes" id="UP000186455">
    <property type="component" value="Unassembled WGS sequence"/>
</dbReference>